<proteinExistence type="predicted"/>
<dbReference type="Gene3D" id="3.30.450.20">
    <property type="entry name" value="PAS domain"/>
    <property type="match status" value="1"/>
</dbReference>
<dbReference type="PRINTS" id="PR00344">
    <property type="entry name" value="BCTRLSENSOR"/>
</dbReference>
<evidence type="ECO:0000313" key="11">
    <source>
        <dbReference type="Proteomes" id="UP001218170"/>
    </source>
</evidence>
<comment type="catalytic activity">
    <reaction evidence="1">
        <text>ATP + protein L-histidine = ADP + protein N-phospho-L-histidine.</text>
        <dbReference type="EC" id="2.7.13.3"/>
    </reaction>
</comment>
<dbReference type="PROSITE" id="PS50109">
    <property type="entry name" value="HIS_KIN"/>
    <property type="match status" value="1"/>
</dbReference>
<keyword evidence="7" id="KW-0902">Two-component regulatory system</keyword>
<comment type="caution">
    <text evidence="10">The sequence shown here is derived from an EMBL/GenBank/DDBJ whole genome shotgun (WGS) entry which is preliminary data.</text>
</comment>
<dbReference type="InterPro" id="IPR036890">
    <property type="entry name" value="HATPase_C_sf"/>
</dbReference>
<dbReference type="Pfam" id="PF02518">
    <property type="entry name" value="HATPase_c"/>
    <property type="match status" value="1"/>
</dbReference>
<dbReference type="Pfam" id="PF00512">
    <property type="entry name" value="HisKA"/>
    <property type="match status" value="1"/>
</dbReference>
<dbReference type="EMBL" id="JAQZCI010000001">
    <property type="protein sequence ID" value="MDD7961011.1"/>
    <property type="molecule type" value="Genomic_DNA"/>
</dbReference>
<protein>
    <recommendedName>
        <fullName evidence="3">histidine kinase</fullName>
        <ecNumber evidence="3">2.7.13.3</ecNumber>
    </recommendedName>
</protein>
<evidence type="ECO:0000256" key="1">
    <source>
        <dbReference type="ARBA" id="ARBA00000085"/>
    </source>
</evidence>
<dbReference type="SUPFAM" id="SSF47384">
    <property type="entry name" value="Homodimeric domain of signal transducing histidine kinase"/>
    <property type="match status" value="1"/>
</dbReference>
<gene>
    <name evidence="10" type="ORF">PUW80_01455</name>
</gene>
<sequence>MPHRLLWTPLSAGQTFLRLQLPFLCGVLFFAVALALEVPALRESSVLWLGVAVTLLASTLFLFPRRRWLSTGWVVIVPLLDIVGIAAVRAALVPYLPTIGMLCLFPFAWIAYRFRWPGLVVVFVSGILIAALPFALGGQPIASLLAFINVSALPLIATGISVGIHMGAVSFRRGRERVEDAGRAQQALLEKSQDDELLLRSILDTVTGAVAFYNAKNELALANSAAEQMVDVVGFRLDAPPYAGPNVLMADRKTTIPLEEQIIPRALRGEVIASHLEWLGKPGNQIAILASTRRVHRADGMLVGTVIAAYDVTELADAIEIREEFLTTVSHELRTPLTSIIGFTDEIIDTLGDRAGELGVATYLETVSRNADLLLDRVSELLTAADRNIEVVAEPTEVTTLLDHVVEPLRLSAQRAGVALEVEAPAELTAVIDPARITQAVENLLTNAIKFTGRGGTVTVRAKRDAAGDIHIAVADSGIGMTADERRRVFDRFYRAQAVRRNAIQGIGVGLSIVKAIVDAHRGRVTVDSELGVGTTITLSLPAGAGRGD</sequence>
<keyword evidence="4" id="KW-0597">Phosphoprotein</keyword>
<feature type="transmembrane region" description="Helical" evidence="8">
    <location>
        <begin position="119"/>
        <end position="138"/>
    </location>
</feature>
<dbReference type="GO" id="GO:0005524">
    <property type="term" value="F:ATP binding"/>
    <property type="evidence" value="ECO:0007669"/>
    <property type="project" value="UniProtKB-KW"/>
</dbReference>
<evidence type="ECO:0000256" key="4">
    <source>
        <dbReference type="ARBA" id="ARBA00022553"/>
    </source>
</evidence>
<evidence type="ECO:0000259" key="9">
    <source>
        <dbReference type="PROSITE" id="PS50109"/>
    </source>
</evidence>
<keyword evidence="5" id="KW-0808">Transferase</keyword>
<evidence type="ECO:0000256" key="3">
    <source>
        <dbReference type="ARBA" id="ARBA00012438"/>
    </source>
</evidence>
<keyword evidence="6" id="KW-0418">Kinase</keyword>
<dbReference type="SUPFAM" id="SSF55874">
    <property type="entry name" value="ATPase domain of HSP90 chaperone/DNA topoisomerase II/histidine kinase"/>
    <property type="match status" value="1"/>
</dbReference>
<evidence type="ECO:0000256" key="6">
    <source>
        <dbReference type="ARBA" id="ARBA00022777"/>
    </source>
</evidence>
<evidence type="ECO:0000256" key="7">
    <source>
        <dbReference type="ARBA" id="ARBA00023012"/>
    </source>
</evidence>
<dbReference type="PANTHER" id="PTHR43711:SF1">
    <property type="entry name" value="HISTIDINE KINASE 1"/>
    <property type="match status" value="1"/>
</dbReference>
<dbReference type="CDD" id="cd00082">
    <property type="entry name" value="HisKA"/>
    <property type="match status" value="1"/>
</dbReference>
<feature type="transmembrane region" description="Helical" evidence="8">
    <location>
        <begin position="94"/>
        <end position="112"/>
    </location>
</feature>
<dbReference type="SMART" id="SM00387">
    <property type="entry name" value="HATPase_c"/>
    <property type="match status" value="1"/>
</dbReference>
<reference evidence="10 11" key="1">
    <citation type="submission" date="2023-02" db="EMBL/GenBank/DDBJ databases">
        <title>Study of novel species of the Microbacterium genus.</title>
        <authorList>
            <person name="Arroyo-Herrera I."/>
            <person name="Roman-Ponce B."/>
            <person name="Vasquez-Murrieta M.S."/>
        </authorList>
    </citation>
    <scope>NUCLEOTIDE SEQUENCE [LARGE SCALE GENOMIC DNA]</scope>
    <source>
        <strain evidence="10 11">NE1TT3</strain>
    </source>
</reference>
<dbReference type="InterPro" id="IPR004358">
    <property type="entry name" value="Sig_transdc_His_kin-like_C"/>
</dbReference>
<dbReference type="InterPro" id="IPR036097">
    <property type="entry name" value="HisK_dim/P_sf"/>
</dbReference>
<feature type="transmembrane region" description="Helical" evidence="8">
    <location>
        <begin position="144"/>
        <end position="168"/>
    </location>
</feature>
<keyword evidence="8" id="KW-0812">Transmembrane</keyword>
<dbReference type="InterPro" id="IPR003661">
    <property type="entry name" value="HisK_dim/P_dom"/>
</dbReference>
<dbReference type="Proteomes" id="UP001218170">
    <property type="component" value="Unassembled WGS sequence"/>
</dbReference>
<accession>A0ABT5SE60</accession>
<keyword evidence="10" id="KW-0067">ATP-binding</keyword>
<dbReference type="SUPFAM" id="SSF55785">
    <property type="entry name" value="PYP-like sensor domain (PAS domain)"/>
    <property type="match status" value="1"/>
</dbReference>
<dbReference type="PANTHER" id="PTHR43711">
    <property type="entry name" value="TWO-COMPONENT HISTIDINE KINASE"/>
    <property type="match status" value="1"/>
</dbReference>
<dbReference type="InterPro" id="IPR035965">
    <property type="entry name" value="PAS-like_dom_sf"/>
</dbReference>
<feature type="domain" description="Histidine kinase" evidence="9">
    <location>
        <begin position="328"/>
        <end position="545"/>
    </location>
</feature>
<keyword evidence="8" id="KW-0472">Membrane</keyword>
<organism evidence="10 11">
    <name type="scientific">Microbacterium thalli</name>
    <dbReference type="NCBI Taxonomy" id="3027921"/>
    <lineage>
        <taxon>Bacteria</taxon>
        <taxon>Bacillati</taxon>
        <taxon>Actinomycetota</taxon>
        <taxon>Actinomycetes</taxon>
        <taxon>Micrococcales</taxon>
        <taxon>Microbacteriaceae</taxon>
        <taxon>Microbacterium</taxon>
    </lineage>
</organism>
<dbReference type="RefSeq" id="WP_274263680.1">
    <property type="nucleotide sequence ID" value="NZ_JAQZCI010000001.1"/>
</dbReference>
<dbReference type="Gene3D" id="3.30.565.10">
    <property type="entry name" value="Histidine kinase-like ATPase, C-terminal domain"/>
    <property type="match status" value="1"/>
</dbReference>
<dbReference type="InterPro" id="IPR050736">
    <property type="entry name" value="Sensor_HK_Regulatory"/>
</dbReference>
<dbReference type="SMART" id="SM00388">
    <property type="entry name" value="HisKA"/>
    <property type="match status" value="1"/>
</dbReference>
<evidence type="ECO:0000256" key="8">
    <source>
        <dbReference type="SAM" id="Phobius"/>
    </source>
</evidence>
<keyword evidence="8" id="KW-1133">Transmembrane helix</keyword>
<dbReference type="InterPro" id="IPR003594">
    <property type="entry name" value="HATPase_dom"/>
</dbReference>
<name>A0ABT5SE60_9MICO</name>
<evidence type="ECO:0000313" key="10">
    <source>
        <dbReference type="EMBL" id="MDD7961011.1"/>
    </source>
</evidence>
<feature type="transmembrane region" description="Helical" evidence="8">
    <location>
        <begin position="45"/>
        <end position="63"/>
    </location>
</feature>
<comment type="subcellular location">
    <subcellularLocation>
        <location evidence="2">Cell membrane</location>
    </subcellularLocation>
</comment>
<dbReference type="EC" id="2.7.13.3" evidence="3"/>
<feature type="transmembrane region" description="Helical" evidence="8">
    <location>
        <begin position="70"/>
        <end position="88"/>
    </location>
</feature>
<evidence type="ECO:0000256" key="5">
    <source>
        <dbReference type="ARBA" id="ARBA00022679"/>
    </source>
</evidence>
<evidence type="ECO:0000256" key="2">
    <source>
        <dbReference type="ARBA" id="ARBA00004236"/>
    </source>
</evidence>
<dbReference type="InterPro" id="IPR005467">
    <property type="entry name" value="His_kinase_dom"/>
</dbReference>
<keyword evidence="10" id="KW-0547">Nucleotide-binding</keyword>
<keyword evidence="11" id="KW-1185">Reference proteome</keyword>
<dbReference type="Gene3D" id="1.10.287.130">
    <property type="match status" value="1"/>
</dbReference>